<dbReference type="Pfam" id="PF00174">
    <property type="entry name" value="Oxidored_molyb"/>
    <property type="match status" value="1"/>
</dbReference>
<dbReference type="AlphaFoldDB" id="A0A317DG60"/>
<proteinExistence type="predicted"/>
<dbReference type="Gene3D" id="3.90.420.10">
    <property type="entry name" value="Oxidoreductase, molybdopterin-binding domain"/>
    <property type="match status" value="1"/>
</dbReference>
<dbReference type="Proteomes" id="UP000245410">
    <property type="component" value="Unassembled WGS sequence"/>
</dbReference>
<dbReference type="SUPFAM" id="SSF56524">
    <property type="entry name" value="Oxidoreductase molybdopterin-binding domain"/>
    <property type="match status" value="1"/>
</dbReference>
<gene>
    <name evidence="4" type="ORF">DKT68_01450</name>
</gene>
<accession>A0A317DG60</accession>
<feature type="compositionally biased region" description="Low complexity" evidence="1">
    <location>
        <begin position="18"/>
        <end position="27"/>
    </location>
</feature>
<keyword evidence="5" id="KW-1185">Reference proteome</keyword>
<protein>
    <recommendedName>
        <fullName evidence="3">Oxidoreductase molybdopterin-binding domain-containing protein</fullName>
    </recommendedName>
</protein>
<feature type="region of interest" description="Disordered" evidence="1">
    <location>
        <begin position="1"/>
        <end position="30"/>
    </location>
</feature>
<keyword evidence="2" id="KW-0812">Transmembrane</keyword>
<evidence type="ECO:0000256" key="1">
    <source>
        <dbReference type="SAM" id="MobiDB-lite"/>
    </source>
</evidence>
<feature type="transmembrane region" description="Helical" evidence="2">
    <location>
        <begin position="195"/>
        <end position="216"/>
    </location>
</feature>
<reference evidence="4 5" key="1">
    <citation type="submission" date="2018-05" db="EMBL/GenBank/DDBJ databases">
        <title>Micromonospora atacamensis sp. nov., a novel actinobacteria isolated from high altitude Atacama Desert soil.</title>
        <authorList>
            <person name="Carro L."/>
            <person name="Golinska P."/>
            <person name="Klenk H.-P."/>
            <person name="Goodfellow M."/>
        </authorList>
    </citation>
    <scope>NUCLEOTIDE SEQUENCE [LARGE SCALE GENOMIC DNA]</scope>
    <source>
        <strain evidence="4 5">5R2A7</strain>
    </source>
</reference>
<organism evidence="4 5">
    <name type="scientific">Micromonospora acroterricola</name>
    <dbReference type="NCBI Taxonomy" id="2202421"/>
    <lineage>
        <taxon>Bacteria</taxon>
        <taxon>Bacillati</taxon>
        <taxon>Actinomycetota</taxon>
        <taxon>Actinomycetes</taxon>
        <taxon>Micromonosporales</taxon>
        <taxon>Micromonosporaceae</taxon>
        <taxon>Micromonospora</taxon>
    </lineage>
</organism>
<evidence type="ECO:0000256" key="2">
    <source>
        <dbReference type="SAM" id="Phobius"/>
    </source>
</evidence>
<feature type="transmembrane region" description="Helical" evidence="2">
    <location>
        <begin position="125"/>
        <end position="146"/>
    </location>
</feature>
<evidence type="ECO:0000259" key="3">
    <source>
        <dbReference type="Pfam" id="PF00174"/>
    </source>
</evidence>
<evidence type="ECO:0000313" key="5">
    <source>
        <dbReference type="Proteomes" id="UP000245410"/>
    </source>
</evidence>
<feature type="domain" description="Oxidoreductase molybdopterin-binding" evidence="3">
    <location>
        <begin position="329"/>
        <end position="459"/>
    </location>
</feature>
<dbReference type="InterPro" id="IPR036374">
    <property type="entry name" value="OxRdtase_Mopterin-bd_sf"/>
</dbReference>
<dbReference type="RefSeq" id="WP_109815630.1">
    <property type="nucleotide sequence ID" value="NZ_QGKR01000082.1"/>
</dbReference>
<evidence type="ECO:0000313" key="4">
    <source>
        <dbReference type="EMBL" id="PWR13170.1"/>
    </source>
</evidence>
<dbReference type="PANTHER" id="PTHR43032">
    <property type="entry name" value="PROTEIN-METHIONINE-SULFOXIDE REDUCTASE"/>
    <property type="match status" value="1"/>
</dbReference>
<keyword evidence="2" id="KW-1133">Transmembrane helix</keyword>
<sequence>MSPSRPGPSGGGPGAPGASGDPRAPDAGGYGAPRRFWRALDRRRPPGVATLDRSWRSPLRGPWLTAVHGSVLLVALPLVIVTGLLDYAAYGPRFGQAFPHDVGWLRLPVFDWPTRPAWLFRVTQGLHVTLGIVLIPVVLGKLWSVIPKLFDWPPARSLAQVLERLTLLLLVGGILFQTATGLLNIQYAYLFGFDFYTAHYFGGWVFLGAFVAHVVLKLPRLGTALRSRPFGAELRTPVAGTRPEPPDPDDLVAARPAPATVSRRGAVGLVGGATLLLAALTVGQTLDGPLRRTALLLPRGRDNGPGPNGFPVNRTVAAAGVRPEETGPGWRLTLRAGGRTVTLDRPALLAMAQHTAALPIACVEGWSTRQTWTGVRLRDLAALVGVDSLAAARVSSLEKAGLFRTAVLAPNQVLDPDSLLALRVNGVDLSPDHGFPARVIVPALPGVHCTKWVSDIDFQGRADG</sequence>
<feature type="transmembrane region" description="Helical" evidence="2">
    <location>
        <begin position="167"/>
        <end position="189"/>
    </location>
</feature>
<dbReference type="InterPro" id="IPR000572">
    <property type="entry name" value="OxRdtase_Mopterin-bd_dom"/>
</dbReference>
<dbReference type="PANTHER" id="PTHR43032:SF2">
    <property type="entry name" value="BLL0505 PROTEIN"/>
    <property type="match status" value="1"/>
</dbReference>
<dbReference type="EMBL" id="QGKR01000082">
    <property type="protein sequence ID" value="PWR13170.1"/>
    <property type="molecule type" value="Genomic_DNA"/>
</dbReference>
<name>A0A317DG60_9ACTN</name>
<feature type="compositionally biased region" description="Gly residues" evidence="1">
    <location>
        <begin position="8"/>
        <end position="17"/>
    </location>
</feature>
<dbReference type="OrthoDB" id="5241952at2"/>
<feature type="transmembrane region" description="Helical" evidence="2">
    <location>
        <begin position="63"/>
        <end position="85"/>
    </location>
</feature>
<keyword evidence="2" id="KW-0472">Membrane</keyword>
<comment type="caution">
    <text evidence="4">The sequence shown here is derived from an EMBL/GenBank/DDBJ whole genome shotgun (WGS) entry which is preliminary data.</text>
</comment>